<dbReference type="PANTHER" id="PTHR13847:SF281">
    <property type="entry name" value="FAD DEPENDENT OXIDOREDUCTASE DOMAIN-CONTAINING PROTEIN"/>
    <property type="match status" value="1"/>
</dbReference>
<dbReference type="Gene3D" id="3.50.50.60">
    <property type="entry name" value="FAD/NAD(P)-binding domain"/>
    <property type="match status" value="1"/>
</dbReference>
<feature type="domain" description="FAD dependent oxidoreductase" evidence="2">
    <location>
        <begin position="28"/>
        <end position="379"/>
    </location>
</feature>
<evidence type="ECO:0000259" key="2">
    <source>
        <dbReference type="Pfam" id="PF01266"/>
    </source>
</evidence>
<dbReference type="PRINTS" id="PR00411">
    <property type="entry name" value="PNDRDTASEI"/>
</dbReference>
<dbReference type="RefSeq" id="WP_189484401.1">
    <property type="nucleotide sequence ID" value="NZ_BMZB01000001.1"/>
</dbReference>
<proteinExistence type="predicted"/>
<keyword evidence="4" id="KW-1185">Reference proteome</keyword>
<dbReference type="InterPro" id="IPR036188">
    <property type="entry name" value="FAD/NAD-bd_sf"/>
</dbReference>
<evidence type="ECO:0000313" key="3">
    <source>
        <dbReference type="EMBL" id="GGZ20022.1"/>
    </source>
</evidence>
<dbReference type="AlphaFoldDB" id="A0A918PSS5"/>
<name>A0A918PSS5_9CAUL</name>
<accession>A0A918PSS5</accession>
<dbReference type="SUPFAM" id="SSF51905">
    <property type="entry name" value="FAD/NAD(P)-binding domain"/>
    <property type="match status" value="1"/>
</dbReference>
<organism evidence="3 4">
    <name type="scientific">Asticcacaulis endophyticus</name>
    <dbReference type="NCBI Taxonomy" id="1395890"/>
    <lineage>
        <taxon>Bacteria</taxon>
        <taxon>Pseudomonadati</taxon>
        <taxon>Pseudomonadota</taxon>
        <taxon>Alphaproteobacteria</taxon>
        <taxon>Caulobacterales</taxon>
        <taxon>Caulobacteraceae</taxon>
        <taxon>Asticcacaulis</taxon>
    </lineage>
</organism>
<dbReference type="GO" id="GO:0016491">
    <property type="term" value="F:oxidoreductase activity"/>
    <property type="evidence" value="ECO:0007669"/>
    <property type="project" value="UniProtKB-KW"/>
</dbReference>
<reference evidence="3" key="1">
    <citation type="journal article" date="2014" name="Int. J. Syst. Evol. Microbiol.">
        <title>Complete genome sequence of Corynebacterium casei LMG S-19264T (=DSM 44701T), isolated from a smear-ripened cheese.</title>
        <authorList>
            <consortium name="US DOE Joint Genome Institute (JGI-PGF)"/>
            <person name="Walter F."/>
            <person name="Albersmeier A."/>
            <person name="Kalinowski J."/>
            <person name="Ruckert C."/>
        </authorList>
    </citation>
    <scope>NUCLEOTIDE SEQUENCE</scope>
    <source>
        <strain evidence="3">KCTC 32296</strain>
    </source>
</reference>
<dbReference type="Gene3D" id="3.30.9.10">
    <property type="entry name" value="D-Amino Acid Oxidase, subunit A, domain 2"/>
    <property type="match status" value="1"/>
</dbReference>
<comment type="caution">
    <text evidence="3">The sequence shown here is derived from an EMBL/GenBank/DDBJ whole genome shotgun (WGS) entry which is preliminary data.</text>
</comment>
<reference evidence="3" key="2">
    <citation type="submission" date="2020-09" db="EMBL/GenBank/DDBJ databases">
        <authorList>
            <person name="Sun Q."/>
            <person name="Kim S."/>
        </authorList>
    </citation>
    <scope>NUCLEOTIDE SEQUENCE</scope>
    <source>
        <strain evidence="3">KCTC 32296</strain>
    </source>
</reference>
<keyword evidence="1" id="KW-0560">Oxidoreductase</keyword>
<dbReference type="PANTHER" id="PTHR13847">
    <property type="entry name" value="SARCOSINE DEHYDROGENASE-RELATED"/>
    <property type="match status" value="1"/>
</dbReference>
<dbReference type="InterPro" id="IPR006076">
    <property type="entry name" value="FAD-dep_OxRdtase"/>
</dbReference>
<dbReference type="Proteomes" id="UP000662572">
    <property type="component" value="Unassembled WGS sequence"/>
</dbReference>
<protein>
    <submittedName>
        <fullName evidence="3">Oxidoreductase</fullName>
    </submittedName>
</protein>
<evidence type="ECO:0000313" key="4">
    <source>
        <dbReference type="Proteomes" id="UP000662572"/>
    </source>
</evidence>
<dbReference type="GO" id="GO:0005737">
    <property type="term" value="C:cytoplasm"/>
    <property type="evidence" value="ECO:0007669"/>
    <property type="project" value="TreeGrafter"/>
</dbReference>
<sequence>MSLTHGLWQASAPDAPQTAVLAGDVRADVAIVGAGYTGLSAALNLAERGLSVAVIEAKHIGFGGAGRNVGLVNAGMWVMPDELPKVLGAVHGERLLSVLGDGPNEVFARVAKHNIDCELQTAGTLHCAVGQSGIKELQRRAQQWQARGAAVQLLDATETAQKMGSNAYPAALLDLRAGTIQPLAYVRGLGRAAIAAGTKIFTDSPVSAVEAVGDQWRVVTDGGSVTANWVIMATDAYAQGPWDIIRTEQVHLPYFNMATIPLPEDIRPSLLPQGQGAWDTAEVLSSFRMDAQGRLVWGSVGALRHGVHGVHREWAKRAMTRVYPQLKGIEFEHEWFGWIGMTDDNLPRFHRFADRVIGVSGYNGRGIAPGTVMGRVLAEHVAGDLHADDLPLPVTVAKAAGLRATKEIYYEAGAAMLHAVEHRL</sequence>
<evidence type="ECO:0000256" key="1">
    <source>
        <dbReference type="ARBA" id="ARBA00023002"/>
    </source>
</evidence>
<dbReference type="EMBL" id="BMZB01000001">
    <property type="protein sequence ID" value="GGZ20022.1"/>
    <property type="molecule type" value="Genomic_DNA"/>
</dbReference>
<dbReference type="Pfam" id="PF01266">
    <property type="entry name" value="DAO"/>
    <property type="match status" value="1"/>
</dbReference>
<gene>
    <name evidence="3" type="primary">ordL</name>
    <name evidence="3" type="ORF">GCM10011273_00720</name>
</gene>